<dbReference type="EMBL" id="SNRW01002339">
    <property type="protein sequence ID" value="KAA6393102.1"/>
    <property type="molecule type" value="Genomic_DNA"/>
</dbReference>
<name>A0A5J4WEZ8_9EUKA</name>
<accession>A0A5J4WEZ8</accession>
<proteinExistence type="predicted"/>
<comment type="caution">
    <text evidence="1">The sequence shown here is derived from an EMBL/GenBank/DDBJ whole genome shotgun (WGS) entry which is preliminary data.</text>
</comment>
<dbReference type="AlphaFoldDB" id="A0A5J4WEZ8"/>
<reference evidence="1 2" key="1">
    <citation type="submission" date="2019-03" db="EMBL/GenBank/DDBJ databases">
        <title>Single cell metagenomics reveals metabolic interactions within the superorganism composed of flagellate Streblomastix strix and complex community of Bacteroidetes bacteria on its surface.</title>
        <authorList>
            <person name="Treitli S.C."/>
            <person name="Kolisko M."/>
            <person name="Husnik F."/>
            <person name="Keeling P."/>
            <person name="Hampl V."/>
        </authorList>
    </citation>
    <scope>NUCLEOTIDE SEQUENCE [LARGE SCALE GENOMIC DNA]</scope>
    <source>
        <strain evidence="1">ST1C</strain>
    </source>
</reference>
<protein>
    <submittedName>
        <fullName evidence="1">Uncharacterized protein</fullName>
    </submittedName>
</protein>
<sequence length="162" mass="18795">MHQSIDHVLLVSQVHMLQVVQIMEFGVFVNVVIKYPKLFGGEKIIHINSNVWDEYVTGTEHIIITRGMYKEHKEFVAELTLPQYVMHLPLDMSELKTLILTKNTYYTALNEDGNILSFRYKDGVIRDAKDFVSQFVNAEGNGEGLKTKHYQKVSTHFIFLFE</sequence>
<evidence type="ECO:0000313" key="2">
    <source>
        <dbReference type="Proteomes" id="UP000324800"/>
    </source>
</evidence>
<evidence type="ECO:0000313" key="1">
    <source>
        <dbReference type="EMBL" id="KAA6393102.1"/>
    </source>
</evidence>
<dbReference type="Proteomes" id="UP000324800">
    <property type="component" value="Unassembled WGS sequence"/>
</dbReference>
<gene>
    <name evidence="1" type="ORF">EZS28_011372</name>
</gene>
<organism evidence="1 2">
    <name type="scientific">Streblomastix strix</name>
    <dbReference type="NCBI Taxonomy" id="222440"/>
    <lineage>
        <taxon>Eukaryota</taxon>
        <taxon>Metamonada</taxon>
        <taxon>Preaxostyla</taxon>
        <taxon>Oxymonadida</taxon>
        <taxon>Streblomastigidae</taxon>
        <taxon>Streblomastix</taxon>
    </lineage>
</organism>